<feature type="transmembrane region" description="Helical" evidence="1">
    <location>
        <begin position="49"/>
        <end position="71"/>
    </location>
</feature>
<keyword evidence="1" id="KW-0472">Membrane</keyword>
<feature type="transmembrane region" description="Helical" evidence="1">
    <location>
        <begin position="83"/>
        <end position="106"/>
    </location>
</feature>
<evidence type="ECO:0000313" key="3">
    <source>
        <dbReference type="Proteomes" id="UP000177480"/>
    </source>
</evidence>
<accession>A0A1G2FYS6</accession>
<sequence>MLHGQKLLNVLGGILVGFFITTTALIKYFNVTEVEGVLGALARIYVEEYLPAMGVVFGIFVPILFLVHYIGRETAPMPADSNRPLFILLGAEITAMAVVISVVSFVKFSSPYFWPLLLTGGVILVVGTLVSFFLIGKTNAPGAEELREYPIDQNVIDAAVKAALRLERARRL</sequence>
<reference evidence="2 3" key="1">
    <citation type="journal article" date="2016" name="Nat. Commun.">
        <title>Thousands of microbial genomes shed light on interconnected biogeochemical processes in an aquifer system.</title>
        <authorList>
            <person name="Anantharaman K."/>
            <person name="Brown C.T."/>
            <person name="Hug L.A."/>
            <person name="Sharon I."/>
            <person name="Castelle C.J."/>
            <person name="Probst A.J."/>
            <person name="Thomas B.C."/>
            <person name="Singh A."/>
            <person name="Wilkins M.J."/>
            <person name="Karaoz U."/>
            <person name="Brodie E.L."/>
            <person name="Williams K.H."/>
            <person name="Hubbard S.S."/>
            <person name="Banfield J.F."/>
        </authorList>
    </citation>
    <scope>NUCLEOTIDE SEQUENCE [LARGE SCALE GENOMIC DNA]</scope>
</reference>
<keyword evidence="1" id="KW-1133">Transmembrane helix</keyword>
<name>A0A1G2FYS6_9BACT</name>
<proteinExistence type="predicted"/>
<evidence type="ECO:0000256" key="1">
    <source>
        <dbReference type="SAM" id="Phobius"/>
    </source>
</evidence>
<feature type="transmembrane region" description="Helical" evidence="1">
    <location>
        <begin position="7"/>
        <end position="29"/>
    </location>
</feature>
<organism evidence="2 3">
    <name type="scientific">Candidatus Ryanbacteria bacterium RIFCSPHIGHO2_01_FULL_45_22</name>
    <dbReference type="NCBI Taxonomy" id="1802114"/>
    <lineage>
        <taxon>Bacteria</taxon>
        <taxon>Candidatus Ryaniibacteriota</taxon>
    </lineage>
</organism>
<dbReference type="AlphaFoldDB" id="A0A1G2FYS6"/>
<comment type="caution">
    <text evidence="2">The sequence shown here is derived from an EMBL/GenBank/DDBJ whole genome shotgun (WGS) entry which is preliminary data.</text>
</comment>
<dbReference type="Proteomes" id="UP000177480">
    <property type="component" value="Unassembled WGS sequence"/>
</dbReference>
<keyword evidence="1" id="KW-0812">Transmembrane</keyword>
<gene>
    <name evidence="2" type="ORF">A2719_00845</name>
</gene>
<feature type="transmembrane region" description="Helical" evidence="1">
    <location>
        <begin position="112"/>
        <end position="135"/>
    </location>
</feature>
<protein>
    <submittedName>
        <fullName evidence="2">Uncharacterized protein</fullName>
    </submittedName>
</protein>
<evidence type="ECO:0000313" key="2">
    <source>
        <dbReference type="EMBL" id="OGZ43225.1"/>
    </source>
</evidence>
<dbReference type="EMBL" id="MHNK01000019">
    <property type="protein sequence ID" value="OGZ43225.1"/>
    <property type="molecule type" value="Genomic_DNA"/>
</dbReference>